<accession>A0AA97NTI0</accession>
<gene>
    <name evidence="2" type="ORF">OOU_Y34scaffold00669g99</name>
</gene>
<proteinExistence type="predicted"/>
<evidence type="ECO:0000313" key="2">
    <source>
        <dbReference type="EMBL" id="ELQ36114.1"/>
    </source>
</evidence>
<reference evidence="2" key="1">
    <citation type="journal article" date="2012" name="PLoS Genet.">
        <title>Comparative analysis of the genomes of two field isolates of the rice blast fungus Magnaporthe oryzae.</title>
        <authorList>
            <person name="Xue M."/>
            <person name="Yang J."/>
            <person name="Li Z."/>
            <person name="Hu S."/>
            <person name="Yao N."/>
            <person name="Dean R.A."/>
            <person name="Zhao W."/>
            <person name="Shen M."/>
            <person name="Zhang H."/>
            <person name="Li C."/>
            <person name="Liu L."/>
            <person name="Cao L."/>
            <person name="Xu X."/>
            <person name="Xing Y."/>
            <person name="Hsiang T."/>
            <person name="Zhang Z."/>
            <person name="Xu J.R."/>
            <person name="Peng Y.L."/>
        </authorList>
    </citation>
    <scope>NUCLEOTIDE SEQUENCE</scope>
    <source>
        <strain evidence="2">Y34</strain>
    </source>
</reference>
<feature type="region of interest" description="Disordered" evidence="1">
    <location>
        <begin position="97"/>
        <end position="128"/>
    </location>
</feature>
<protein>
    <submittedName>
        <fullName evidence="2">Uncharacterized protein</fullName>
    </submittedName>
</protein>
<sequence length="169" mass="18451">MYNALPQWGKITNHLGLEQHGFSVKILAQGEAADPQGELPHAQLQDELQSRRPTHRPGGVVQLQGQKVQKAQLRDGNDTLGRLASVCALSQRQVSSRVRTTSTSHTIGSAYDGGPARSSKLPEKPRQGLTLGTTKYRVDAIKKDLGNDQAWSVIDGLVPHRFDRKGLIS</sequence>
<dbReference type="AlphaFoldDB" id="A0AA97NTI0"/>
<organism evidence="2">
    <name type="scientific">Pyricularia oryzae (strain Y34)</name>
    <name type="common">Rice blast fungus</name>
    <name type="synonym">Magnaporthe oryzae</name>
    <dbReference type="NCBI Taxonomy" id="1143189"/>
    <lineage>
        <taxon>Eukaryota</taxon>
        <taxon>Fungi</taxon>
        <taxon>Dikarya</taxon>
        <taxon>Ascomycota</taxon>
        <taxon>Pezizomycotina</taxon>
        <taxon>Sordariomycetes</taxon>
        <taxon>Sordariomycetidae</taxon>
        <taxon>Magnaporthales</taxon>
        <taxon>Pyriculariaceae</taxon>
        <taxon>Pyricularia</taxon>
    </lineage>
</organism>
<dbReference type="EMBL" id="JH793053">
    <property type="protein sequence ID" value="ELQ36114.1"/>
    <property type="molecule type" value="Genomic_DNA"/>
</dbReference>
<name>A0AA97NTI0_PYRO3</name>
<dbReference type="Proteomes" id="UP000011086">
    <property type="component" value="Unassembled WGS sequence"/>
</dbReference>
<evidence type="ECO:0000256" key="1">
    <source>
        <dbReference type="SAM" id="MobiDB-lite"/>
    </source>
</evidence>